<keyword evidence="2" id="KW-1185">Reference proteome</keyword>
<gene>
    <name evidence="1" type="ORF">BEH_07635</name>
</gene>
<proteinExistence type="predicted"/>
<evidence type="ECO:0000313" key="1">
    <source>
        <dbReference type="EMBL" id="AKO91981.1"/>
    </source>
</evidence>
<dbReference type="RefSeq" id="WP_046216942.1">
    <property type="nucleotide sequence ID" value="NZ_CP011974.1"/>
</dbReference>
<evidence type="ECO:0000313" key="2">
    <source>
        <dbReference type="Proteomes" id="UP000036202"/>
    </source>
</evidence>
<dbReference type="EMBL" id="CP011974">
    <property type="protein sequence ID" value="AKO91981.1"/>
    <property type="molecule type" value="Genomic_DNA"/>
</dbReference>
<reference evidence="2" key="2">
    <citation type="submission" date="2015-06" db="EMBL/GenBank/DDBJ databases">
        <title>Genome Sequence of Bacillus endophyticus and Analysis of its Companion Mechanism in the Ketogulonigenium vulgare-Bacillus strain Consortium.</title>
        <authorList>
            <person name="Jia N."/>
            <person name="Du J."/>
            <person name="Ding M.-Z."/>
            <person name="Gao F."/>
            <person name="Yuan Y.-J."/>
        </authorList>
    </citation>
    <scope>NUCLEOTIDE SEQUENCE [LARGE SCALE GENOMIC DNA]</scope>
    <source>
        <strain evidence="2">Hbe603</strain>
    </source>
</reference>
<protein>
    <submittedName>
        <fullName evidence="1">Uncharacterized protein</fullName>
    </submittedName>
</protein>
<organism evidence="1 2">
    <name type="scientific">Priestia filamentosa</name>
    <dbReference type="NCBI Taxonomy" id="1402861"/>
    <lineage>
        <taxon>Bacteria</taxon>
        <taxon>Bacillati</taxon>
        <taxon>Bacillota</taxon>
        <taxon>Bacilli</taxon>
        <taxon>Bacillales</taxon>
        <taxon>Bacillaceae</taxon>
        <taxon>Priestia</taxon>
    </lineage>
</organism>
<reference evidence="1 2" key="1">
    <citation type="journal article" date="2015" name="PLoS ONE">
        <title>Genome Sequence of Bacillus endophyticus and Analysis of Its Companion Mechanism in the Ketogulonigenium vulgare-Bacillus Strain Consortium.</title>
        <authorList>
            <person name="Jia N."/>
            <person name="Du J."/>
            <person name="Ding M.Z."/>
            <person name="Gao F."/>
            <person name="Yuan Y.J."/>
        </authorList>
    </citation>
    <scope>NUCLEOTIDE SEQUENCE [LARGE SCALE GENOMIC DNA]</scope>
    <source>
        <strain evidence="1 2">Hbe603</strain>
    </source>
</reference>
<accession>A0A0H4KGP5</accession>
<name>A0A0H4KGP5_9BACI</name>
<dbReference type="Proteomes" id="UP000036202">
    <property type="component" value="Chromosome"/>
</dbReference>
<dbReference type="AlphaFoldDB" id="A0A0H4KGP5"/>
<sequence length="112" mass="12837">MKNNSLELNIINDYTFDIVPNEKGEMLIYFKVEDKECILPVSQLDLKNMVWCSEQALDEPSGFTLYESDIEEMVSAPASKIPDLKLVHDVDLTEEERIEKARRILASRKGGM</sequence>
<dbReference type="PATRIC" id="fig|135735.6.peg.1556"/>
<dbReference type="OrthoDB" id="9996512at2"/>
<dbReference type="KEGG" id="beo:BEH_07635"/>